<feature type="compositionally biased region" description="Basic and acidic residues" evidence="1">
    <location>
        <begin position="148"/>
        <end position="159"/>
    </location>
</feature>
<evidence type="ECO:0000256" key="1">
    <source>
        <dbReference type="SAM" id="MobiDB-lite"/>
    </source>
</evidence>
<sequence length="730" mass="80431">MTSLSREDLHLEFARMCGLSYDLNPRNFEDRWHGFWNLVLGRMCRRLHCNAYGTAQESVWAHNTRHTPPRLADVEVWLDPDDSLTREEEHTGVGVPSQDEAFDPSSRGLQERIPDQESEGLDTGDLEGELDIVDVDTLDGMDATRTFDSRKVKVPDEKSTTQQQASSSSNVQPNVVQMASQELAKSKTGAGPSTTAFAQDWRIVPRAPHVPSGSAKTAVGGTRHRVPDSAINAYYSPDYTPQAMIAARKKRQEWTTNALVPAADVPSNGGCRLQESSAVQARQSRSDVASDNAAHAHSGSEQAPSQSISTNKPSTRTKKRTKQPVFQSVEEVQRELRKLPPTDPEDFDIPLNPISLLHGYKVYETKLVNTESKRLPSRQETEQTTMPWSHSFSVFMDEAQVDNIEQARVLFASPQWEHQNSILLFATSGDFYTHTIATRKPKGDQLVASDIAKPKKERPAFRVQPWSLPTWYGSDASNRREDKLVAWLNETFKHDEMEQQARDLRDKEQLNAQERQRTPPAEDNEQNDSVPNPAPPSPPSPPPPPPPPSPRLTRAMTRKLGDNGNEGSRGKDRTKGKGKGKARADPPPAADIEQDFNVATSALSPVIEADEDPGAYESSDSDEDAPPRKKARTELPPEGPSRSCSPSSAGGDTQSVASASVRPVPTRRSASASAQPAASTSTQPAASTSTRQSSELRRSTRAPHPVKFFNAPGKKDAKKNKLKRARTTPH</sequence>
<dbReference type="InParanoid" id="D8QLN4"/>
<feature type="region of interest" description="Disordered" evidence="1">
    <location>
        <begin position="512"/>
        <end position="730"/>
    </location>
</feature>
<keyword evidence="3" id="KW-1185">Reference proteome</keyword>
<feature type="compositionally biased region" description="Basic residues" evidence="1">
    <location>
        <begin position="716"/>
        <end position="730"/>
    </location>
</feature>
<feature type="compositionally biased region" description="Acidic residues" evidence="1">
    <location>
        <begin position="608"/>
        <end position="624"/>
    </location>
</feature>
<feature type="compositionally biased region" description="Acidic residues" evidence="1">
    <location>
        <begin position="116"/>
        <end position="129"/>
    </location>
</feature>
<reference evidence="2 3" key="1">
    <citation type="journal article" date="2010" name="Nat. Biotechnol.">
        <title>Genome sequence of the model mushroom Schizophyllum commune.</title>
        <authorList>
            <person name="Ohm R.A."/>
            <person name="de Jong J.F."/>
            <person name="Lugones L.G."/>
            <person name="Aerts A."/>
            <person name="Kothe E."/>
            <person name="Stajich J.E."/>
            <person name="de Vries R.P."/>
            <person name="Record E."/>
            <person name="Levasseur A."/>
            <person name="Baker S.E."/>
            <person name="Bartholomew K.A."/>
            <person name="Coutinho P.M."/>
            <person name="Erdmann S."/>
            <person name="Fowler T.J."/>
            <person name="Gathman A.C."/>
            <person name="Lombard V."/>
            <person name="Henrissat B."/>
            <person name="Knabe N."/>
            <person name="Kuees U."/>
            <person name="Lilly W.W."/>
            <person name="Lindquist E."/>
            <person name="Lucas S."/>
            <person name="Magnuson J.K."/>
            <person name="Piumi F."/>
            <person name="Raudaskoski M."/>
            <person name="Salamov A."/>
            <person name="Schmutz J."/>
            <person name="Schwarze F.W.M.R."/>
            <person name="vanKuyk P.A."/>
            <person name="Horton J.S."/>
            <person name="Grigoriev I.V."/>
            <person name="Woesten H.A.B."/>
        </authorList>
    </citation>
    <scope>NUCLEOTIDE SEQUENCE [LARGE SCALE GENOMIC DNA]</scope>
    <source>
        <strain evidence="3">H4-8 / FGSC 9210</strain>
    </source>
</reference>
<dbReference type="GeneID" id="9589109"/>
<dbReference type="HOGENOM" id="CLU_379539_0_0_1"/>
<feature type="region of interest" description="Disordered" evidence="1">
    <location>
        <begin position="148"/>
        <end position="175"/>
    </location>
</feature>
<dbReference type="AlphaFoldDB" id="D8QLN4"/>
<dbReference type="VEuPathDB" id="FungiDB:SCHCODRAFT_02595011"/>
<feature type="compositionally biased region" description="Polar residues" evidence="1">
    <location>
        <begin position="642"/>
        <end position="658"/>
    </location>
</feature>
<dbReference type="KEGG" id="scm:SCHCO_02595011"/>
<proteinExistence type="predicted"/>
<evidence type="ECO:0000313" key="3">
    <source>
        <dbReference type="Proteomes" id="UP000007431"/>
    </source>
</evidence>
<feature type="compositionally biased region" description="Polar residues" evidence="1">
    <location>
        <begin position="274"/>
        <end position="289"/>
    </location>
</feature>
<feature type="region of interest" description="Disordered" evidence="1">
    <location>
        <begin position="85"/>
        <end position="129"/>
    </location>
</feature>
<feature type="compositionally biased region" description="Basic and acidic residues" evidence="1">
    <location>
        <begin position="331"/>
        <end position="340"/>
    </location>
</feature>
<dbReference type="EMBL" id="GL377318">
    <property type="protein sequence ID" value="EFI91376.1"/>
    <property type="molecule type" value="Genomic_DNA"/>
</dbReference>
<dbReference type="Proteomes" id="UP000007431">
    <property type="component" value="Unassembled WGS sequence"/>
</dbReference>
<evidence type="ECO:0000313" key="2">
    <source>
        <dbReference type="EMBL" id="EFI91376.1"/>
    </source>
</evidence>
<feature type="compositionally biased region" description="Low complexity" evidence="1">
    <location>
        <begin position="160"/>
        <end position="175"/>
    </location>
</feature>
<gene>
    <name evidence="2" type="ORF">SCHCODRAFT_238762</name>
</gene>
<name>D8QLN4_SCHCM</name>
<feature type="compositionally biased region" description="Pro residues" evidence="1">
    <location>
        <begin position="532"/>
        <end position="550"/>
    </location>
</feature>
<feature type="compositionally biased region" description="Polar residues" evidence="1">
    <location>
        <begin position="299"/>
        <end position="314"/>
    </location>
</feature>
<dbReference type="RefSeq" id="XP_003026279.1">
    <property type="nucleotide sequence ID" value="XM_003026233.1"/>
</dbReference>
<dbReference type="OrthoDB" id="10354923at2759"/>
<organism evidence="3">
    <name type="scientific">Schizophyllum commune (strain H4-8 / FGSC 9210)</name>
    <name type="common">Split gill fungus</name>
    <dbReference type="NCBI Taxonomy" id="578458"/>
    <lineage>
        <taxon>Eukaryota</taxon>
        <taxon>Fungi</taxon>
        <taxon>Dikarya</taxon>
        <taxon>Basidiomycota</taxon>
        <taxon>Agaricomycotina</taxon>
        <taxon>Agaricomycetes</taxon>
        <taxon>Agaricomycetidae</taxon>
        <taxon>Agaricales</taxon>
        <taxon>Schizophyllaceae</taxon>
        <taxon>Schizophyllum</taxon>
    </lineage>
</organism>
<accession>D8QLN4</accession>
<protein>
    <submittedName>
        <fullName evidence="2">Uncharacterized protein</fullName>
    </submittedName>
</protein>
<feature type="region of interest" description="Disordered" evidence="1">
    <location>
        <begin position="261"/>
        <end position="345"/>
    </location>
</feature>
<feature type="compositionally biased region" description="Low complexity" evidence="1">
    <location>
        <begin position="666"/>
        <end position="693"/>
    </location>
</feature>